<dbReference type="SUPFAM" id="SSF55811">
    <property type="entry name" value="Nudix"/>
    <property type="match status" value="1"/>
</dbReference>
<evidence type="ECO:0000256" key="2">
    <source>
        <dbReference type="ARBA" id="ARBA00022801"/>
    </source>
</evidence>
<dbReference type="EMBL" id="JACHLP010000009">
    <property type="protein sequence ID" value="MBB4845384.1"/>
    <property type="molecule type" value="Genomic_DNA"/>
</dbReference>
<dbReference type="AlphaFoldDB" id="A0A840L9Y2"/>
<keyword evidence="2" id="KW-0378">Hydrolase</keyword>
<gene>
    <name evidence="4" type="ORF">HNP55_003934</name>
</gene>
<dbReference type="Pfam" id="PF14803">
    <property type="entry name" value="Zn_ribbon_Nudix"/>
    <property type="match status" value="1"/>
</dbReference>
<dbReference type="InterPro" id="IPR015797">
    <property type="entry name" value="NUDIX_hydrolase-like_dom_sf"/>
</dbReference>
<dbReference type="PROSITE" id="PS00893">
    <property type="entry name" value="NUDIX_BOX"/>
    <property type="match status" value="1"/>
</dbReference>
<sequence>MWTPHRYKFCPSCGAAVDYRVPADDNRERAVCSACEAIHYENPINVVGTLPFWEQGDQVQVLLCRRAIEPRHGFWTLPAGFLELGETSAQGAQRETDEEAGAQIELLPLYCLMNVVPVGQIHLYYRARLLSTEFKPGPETLEARLFHEHELPWDELAFRTVRETLRRFFEDRRLGRPYALHCADIS</sequence>
<dbReference type="InterPro" id="IPR020084">
    <property type="entry name" value="NUDIX_hydrolase_CS"/>
</dbReference>
<comment type="cofactor">
    <cofactor evidence="1">
        <name>Mg(2+)</name>
        <dbReference type="ChEBI" id="CHEBI:18420"/>
    </cofactor>
</comment>
<evidence type="ECO:0000313" key="5">
    <source>
        <dbReference type="Proteomes" id="UP000562027"/>
    </source>
</evidence>
<dbReference type="PROSITE" id="PS51462">
    <property type="entry name" value="NUDIX"/>
    <property type="match status" value="1"/>
</dbReference>
<proteinExistence type="predicted"/>
<dbReference type="PANTHER" id="PTHR43222:SF2">
    <property type="entry name" value="NUDIX HYDROLASE 23, CHLOROPLASTIC"/>
    <property type="match status" value="1"/>
</dbReference>
<comment type="caution">
    <text evidence="4">The sequence shown here is derived from an EMBL/GenBank/DDBJ whole genome shotgun (WGS) entry which is preliminary data.</text>
</comment>
<dbReference type="Gene3D" id="3.90.79.10">
    <property type="entry name" value="Nucleoside Triphosphate Pyrophosphohydrolase"/>
    <property type="match status" value="1"/>
</dbReference>
<dbReference type="Pfam" id="PF00293">
    <property type="entry name" value="NUDIX"/>
    <property type="match status" value="1"/>
</dbReference>
<organism evidence="4 5">
    <name type="scientific">Roseateles oligotrophus</name>
    <dbReference type="NCBI Taxonomy" id="1769250"/>
    <lineage>
        <taxon>Bacteria</taxon>
        <taxon>Pseudomonadati</taxon>
        <taxon>Pseudomonadota</taxon>
        <taxon>Betaproteobacteria</taxon>
        <taxon>Burkholderiales</taxon>
        <taxon>Sphaerotilaceae</taxon>
        <taxon>Roseateles</taxon>
    </lineage>
</organism>
<dbReference type="Gene3D" id="2.20.70.10">
    <property type="match status" value="1"/>
</dbReference>
<dbReference type="PANTHER" id="PTHR43222">
    <property type="entry name" value="NUDIX HYDROLASE 23"/>
    <property type="match status" value="1"/>
</dbReference>
<dbReference type="GO" id="GO:0016787">
    <property type="term" value="F:hydrolase activity"/>
    <property type="evidence" value="ECO:0007669"/>
    <property type="project" value="UniProtKB-KW"/>
</dbReference>
<dbReference type="InterPro" id="IPR000086">
    <property type="entry name" value="NUDIX_hydrolase_dom"/>
</dbReference>
<dbReference type="RefSeq" id="WP_184303330.1">
    <property type="nucleotide sequence ID" value="NZ_JACHLP010000009.1"/>
</dbReference>
<keyword evidence="5" id="KW-1185">Reference proteome</keyword>
<accession>A0A840L9Y2</accession>
<dbReference type="Proteomes" id="UP000562027">
    <property type="component" value="Unassembled WGS sequence"/>
</dbReference>
<evidence type="ECO:0000256" key="1">
    <source>
        <dbReference type="ARBA" id="ARBA00001946"/>
    </source>
</evidence>
<evidence type="ECO:0000259" key="3">
    <source>
        <dbReference type="PROSITE" id="PS51462"/>
    </source>
</evidence>
<reference evidence="4 5" key="1">
    <citation type="submission" date="2020-08" db="EMBL/GenBank/DDBJ databases">
        <title>Functional genomics of gut bacteria from endangered species of beetles.</title>
        <authorList>
            <person name="Carlos-Shanley C."/>
        </authorList>
    </citation>
    <scope>NUCLEOTIDE SEQUENCE [LARGE SCALE GENOMIC DNA]</scope>
    <source>
        <strain evidence="4 5">S00239</strain>
    </source>
</reference>
<dbReference type="CDD" id="cd04511">
    <property type="entry name" value="NUDIX_Hydrolase"/>
    <property type="match status" value="1"/>
</dbReference>
<feature type="domain" description="Nudix hydrolase" evidence="3">
    <location>
        <begin position="42"/>
        <end position="169"/>
    </location>
</feature>
<dbReference type="InterPro" id="IPR029401">
    <property type="entry name" value="Nudix_N"/>
</dbReference>
<evidence type="ECO:0000313" key="4">
    <source>
        <dbReference type="EMBL" id="MBB4845384.1"/>
    </source>
</evidence>
<protein>
    <submittedName>
        <fullName evidence="4">ADP-ribose pyrophosphatase YjhB (NUDIX family)</fullName>
    </submittedName>
</protein>
<name>A0A840L9Y2_9BURK</name>